<reference evidence="2 3" key="1">
    <citation type="journal article" date="2008" name="Nature">
        <title>The Trichoplax genome and the nature of placozoans.</title>
        <authorList>
            <person name="Srivastava M."/>
            <person name="Begovic E."/>
            <person name="Chapman J."/>
            <person name="Putnam N.H."/>
            <person name="Hellsten U."/>
            <person name="Kawashima T."/>
            <person name="Kuo A."/>
            <person name="Mitros T."/>
            <person name="Salamov A."/>
            <person name="Carpenter M.L."/>
            <person name="Signorovitch A.Y."/>
            <person name="Moreno M.A."/>
            <person name="Kamm K."/>
            <person name="Grimwood J."/>
            <person name="Schmutz J."/>
            <person name="Shapiro H."/>
            <person name="Grigoriev I.V."/>
            <person name="Buss L.W."/>
            <person name="Schierwater B."/>
            <person name="Dellaporta S.L."/>
            <person name="Rokhsar D.S."/>
        </authorList>
    </citation>
    <scope>NUCLEOTIDE SEQUENCE [LARGE SCALE GENOMIC DNA]</scope>
    <source>
        <strain evidence="2 3">Grell-BS-1999</strain>
    </source>
</reference>
<dbReference type="Proteomes" id="UP000009022">
    <property type="component" value="Unassembled WGS sequence"/>
</dbReference>
<organism evidence="2 3">
    <name type="scientific">Trichoplax adhaerens</name>
    <name type="common">Trichoplax reptans</name>
    <dbReference type="NCBI Taxonomy" id="10228"/>
    <lineage>
        <taxon>Eukaryota</taxon>
        <taxon>Metazoa</taxon>
        <taxon>Placozoa</taxon>
        <taxon>Uniplacotomia</taxon>
        <taxon>Trichoplacea</taxon>
        <taxon>Trichoplacidae</taxon>
        <taxon>Trichoplax</taxon>
    </lineage>
</organism>
<gene>
    <name evidence="2" type="ORF">TRIADDRAFT_61559</name>
</gene>
<keyword evidence="1" id="KW-1133">Transmembrane helix</keyword>
<dbReference type="PhylomeDB" id="B3SBB9"/>
<name>B3SBB9_TRIAD</name>
<dbReference type="InParanoid" id="B3SBB9"/>
<evidence type="ECO:0000256" key="1">
    <source>
        <dbReference type="SAM" id="Phobius"/>
    </source>
</evidence>
<protein>
    <submittedName>
        <fullName evidence="2">Uncharacterized protein</fullName>
    </submittedName>
</protein>
<feature type="transmembrane region" description="Helical" evidence="1">
    <location>
        <begin position="42"/>
        <end position="64"/>
    </location>
</feature>
<proteinExistence type="predicted"/>
<evidence type="ECO:0000313" key="3">
    <source>
        <dbReference type="Proteomes" id="UP000009022"/>
    </source>
</evidence>
<dbReference type="HOGENOM" id="CLU_590995_0_0_1"/>
<dbReference type="GeneID" id="6758732"/>
<dbReference type="AlphaFoldDB" id="B3SBB9"/>
<dbReference type="KEGG" id="tad:TRIADDRAFT_61559"/>
<keyword evidence="3" id="KW-1185">Reference proteome</keyword>
<dbReference type="RefSeq" id="XP_002117567.1">
    <property type="nucleotide sequence ID" value="XM_002117531.1"/>
</dbReference>
<sequence length="463" mass="52810">MANLGLTLYAVLFYTCYQTNITARKLKMVANVTKPSTNEEQITVSYLSVAFILEIFAIIIVASMHTAEDSRINKNANEQLRRSSTNNLKLRIASENKEISFLELFTLNGSLNCGCSLSIFTIRNITLVAVTFWHLLNLVQLVVRISECQNLSFMIKYKVSEFMALANSSYFLHILNSNLGKSNFQKGSTFCKKSLKRVRTAWINLYLATALGVNAYFALNNDNSKKHLENKADNITINFLYNLLSSVAVFIIFVLQLEKLCKSKDPALTTLHLSLNELTEQFNKFTNSLNTDDFLLKDFEPKAVQQGNTEIIEVDFKSAIYKILLNSQEKDPKKKIEQPTKFSIFIMLCDKSKEVVVWYYTFDSLEWFYYKVCVFIWYLPCTTWLCYKWANSISRDSSLALCQKMWKWIDEKALAFGTSEGAVVNGLADATKLILCCCGYDCAQQYSSDSYIGALPHSTQYTV</sequence>
<feature type="transmembrane region" description="Helical" evidence="1">
    <location>
        <begin position="239"/>
        <end position="257"/>
    </location>
</feature>
<dbReference type="CTD" id="6758732"/>
<keyword evidence="1" id="KW-0812">Transmembrane</keyword>
<evidence type="ECO:0000313" key="2">
    <source>
        <dbReference type="EMBL" id="EDV19977.1"/>
    </source>
</evidence>
<accession>B3SBB9</accession>
<keyword evidence="1" id="KW-0472">Membrane</keyword>
<feature type="transmembrane region" description="Helical" evidence="1">
    <location>
        <begin position="201"/>
        <end position="219"/>
    </location>
</feature>
<dbReference type="EMBL" id="DS985264">
    <property type="protein sequence ID" value="EDV19977.1"/>
    <property type="molecule type" value="Genomic_DNA"/>
</dbReference>